<dbReference type="GO" id="GO:0008270">
    <property type="term" value="F:zinc ion binding"/>
    <property type="evidence" value="ECO:0007669"/>
    <property type="project" value="UniProtKB-KW"/>
</dbReference>
<protein>
    <recommendedName>
        <fullName evidence="7">Xylanolytic transcriptional activator regulatory domain-containing protein</fullName>
    </recommendedName>
</protein>
<dbReference type="Pfam" id="PF04082">
    <property type="entry name" value="Fungal_trans"/>
    <property type="match status" value="1"/>
</dbReference>
<accession>A0A1V6QIE3</accession>
<dbReference type="EMBL" id="MDYN01000003">
    <property type="protein sequence ID" value="OQD88975.1"/>
    <property type="molecule type" value="Genomic_DNA"/>
</dbReference>
<dbReference type="GO" id="GO:0000978">
    <property type="term" value="F:RNA polymerase II cis-regulatory region sequence-specific DNA binding"/>
    <property type="evidence" value="ECO:0007669"/>
    <property type="project" value="InterPro"/>
</dbReference>
<keyword evidence="5" id="KW-0862">Zinc</keyword>
<reference evidence="9" key="1">
    <citation type="journal article" date="2017" name="Nat. Microbiol.">
        <title>Global analysis of biosynthetic gene clusters reveals vast potential of secondary metabolite production in Penicillium species.</title>
        <authorList>
            <person name="Nielsen J.C."/>
            <person name="Grijseels S."/>
            <person name="Prigent S."/>
            <person name="Ji B."/>
            <person name="Dainat J."/>
            <person name="Nielsen K.F."/>
            <person name="Frisvad J.C."/>
            <person name="Workman M."/>
            <person name="Nielsen J."/>
        </authorList>
    </citation>
    <scope>NUCLEOTIDE SEQUENCE [LARGE SCALE GENOMIC DNA]</scope>
    <source>
        <strain evidence="9">IBT 31811</strain>
    </source>
</reference>
<evidence type="ECO:0000256" key="3">
    <source>
        <dbReference type="ARBA" id="ARBA00022737"/>
    </source>
</evidence>
<dbReference type="GO" id="GO:0000785">
    <property type="term" value="C:chromatin"/>
    <property type="evidence" value="ECO:0007669"/>
    <property type="project" value="TreeGrafter"/>
</dbReference>
<evidence type="ECO:0000256" key="5">
    <source>
        <dbReference type="ARBA" id="ARBA00022833"/>
    </source>
</evidence>
<proteinExistence type="predicted"/>
<dbReference type="STRING" id="416450.A0A1V6QIE3"/>
<evidence type="ECO:0000256" key="1">
    <source>
        <dbReference type="ARBA" id="ARBA00004123"/>
    </source>
</evidence>
<comment type="caution">
    <text evidence="8">The sequence shown here is derived from an EMBL/GenBank/DDBJ whole genome shotgun (WGS) entry which is preliminary data.</text>
</comment>
<dbReference type="PANTHER" id="PTHR40626:SF8">
    <property type="entry name" value="C2H2 FINGER DOMAIN TRANSCRIPTION FACTOR (EUROFUNG)-RELATED"/>
    <property type="match status" value="1"/>
</dbReference>
<name>A0A1V6QIE3_9EURO</name>
<keyword evidence="2" id="KW-0479">Metal-binding</keyword>
<evidence type="ECO:0000313" key="9">
    <source>
        <dbReference type="Proteomes" id="UP000191672"/>
    </source>
</evidence>
<evidence type="ECO:0000256" key="6">
    <source>
        <dbReference type="ARBA" id="ARBA00023242"/>
    </source>
</evidence>
<dbReference type="CDD" id="cd12148">
    <property type="entry name" value="fungal_TF_MHR"/>
    <property type="match status" value="1"/>
</dbReference>
<sequence length="290" mass="32910">MAGYNLFLPPSNYRTRALACHKLRSVSFDFAASPANLQEDQSEFKAWYNEYESISLPCMEDVLNGFFNGPVGDPSSMLDFSFSDETAGPAMATPLGDFSPKLFFEPLLPESERSYAALLIQSILRKALEVPLPEKRQCEIITYLNFLLTTTRIERFIDLYFEYWHPSAAILHPPSFDSEKVSLSLLASVVFMGAMYSQDEMELYVAKKIIDFAELFTFSSTVFASDSEVVIQFCNDRDFVEELDTCTQLQDLQAGLIMVIVQYWAGSHTSRNRAKEERFSQVVKVDSTMP</sequence>
<evidence type="ECO:0000256" key="4">
    <source>
        <dbReference type="ARBA" id="ARBA00022771"/>
    </source>
</evidence>
<dbReference type="GO" id="GO:0006351">
    <property type="term" value="P:DNA-templated transcription"/>
    <property type="evidence" value="ECO:0007669"/>
    <property type="project" value="InterPro"/>
</dbReference>
<dbReference type="InterPro" id="IPR007219">
    <property type="entry name" value="XnlR_reg_dom"/>
</dbReference>
<dbReference type="PANTHER" id="PTHR40626">
    <property type="entry name" value="MIP31509P"/>
    <property type="match status" value="1"/>
</dbReference>
<feature type="domain" description="Xylanolytic transcriptional activator regulatory" evidence="7">
    <location>
        <begin position="157"/>
        <end position="268"/>
    </location>
</feature>
<evidence type="ECO:0000313" key="8">
    <source>
        <dbReference type="EMBL" id="OQD88975.1"/>
    </source>
</evidence>
<dbReference type="Proteomes" id="UP000191672">
    <property type="component" value="Unassembled WGS sequence"/>
</dbReference>
<keyword evidence="4" id="KW-0863">Zinc-finger</keyword>
<evidence type="ECO:0000259" key="7">
    <source>
        <dbReference type="Pfam" id="PF04082"/>
    </source>
</evidence>
<keyword evidence="6" id="KW-0539">Nucleus</keyword>
<organism evidence="8 9">
    <name type="scientific">Penicillium antarcticum</name>
    <dbReference type="NCBI Taxonomy" id="416450"/>
    <lineage>
        <taxon>Eukaryota</taxon>
        <taxon>Fungi</taxon>
        <taxon>Dikarya</taxon>
        <taxon>Ascomycota</taxon>
        <taxon>Pezizomycotina</taxon>
        <taxon>Eurotiomycetes</taxon>
        <taxon>Eurotiomycetidae</taxon>
        <taxon>Eurotiales</taxon>
        <taxon>Aspergillaceae</taxon>
        <taxon>Penicillium</taxon>
    </lineage>
</organism>
<keyword evidence="9" id="KW-1185">Reference proteome</keyword>
<dbReference type="InterPro" id="IPR051059">
    <property type="entry name" value="VerF-like"/>
</dbReference>
<dbReference type="AlphaFoldDB" id="A0A1V6QIE3"/>
<dbReference type="GO" id="GO:0005634">
    <property type="term" value="C:nucleus"/>
    <property type="evidence" value="ECO:0007669"/>
    <property type="project" value="UniProtKB-SubCell"/>
</dbReference>
<dbReference type="GO" id="GO:0000981">
    <property type="term" value="F:DNA-binding transcription factor activity, RNA polymerase II-specific"/>
    <property type="evidence" value="ECO:0007669"/>
    <property type="project" value="InterPro"/>
</dbReference>
<keyword evidence="3" id="KW-0677">Repeat</keyword>
<evidence type="ECO:0000256" key="2">
    <source>
        <dbReference type="ARBA" id="ARBA00022723"/>
    </source>
</evidence>
<gene>
    <name evidence="8" type="ORF">PENANT_c003G08452</name>
</gene>
<comment type="subcellular location">
    <subcellularLocation>
        <location evidence="1">Nucleus</location>
    </subcellularLocation>
</comment>